<evidence type="ECO:0000256" key="3">
    <source>
        <dbReference type="ARBA" id="ARBA00022448"/>
    </source>
</evidence>
<protein>
    <recommendedName>
        <fullName evidence="11">Iron ABC transporter permease</fullName>
    </recommendedName>
</protein>
<comment type="subcellular location">
    <subcellularLocation>
        <location evidence="1">Cell membrane</location>
        <topology evidence="1">Multi-pass membrane protein</topology>
    </subcellularLocation>
</comment>
<dbReference type="SUPFAM" id="SSF81345">
    <property type="entry name" value="ABC transporter involved in vitamin B12 uptake, BtuC"/>
    <property type="match status" value="1"/>
</dbReference>
<name>A0A4P6JPS8_KTERU</name>
<keyword evidence="10" id="KW-1185">Reference proteome</keyword>
<feature type="transmembrane region" description="Helical" evidence="8">
    <location>
        <begin position="118"/>
        <end position="138"/>
    </location>
</feature>
<dbReference type="GO" id="GO:0022857">
    <property type="term" value="F:transmembrane transporter activity"/>
    <property type="evidence" value="ECO:0007669"/>
    <property type="project" value="InterPro"/>
</dbReference>
<dbReference type="Pfam" id="PF01032">
    <property type="entry name" value="FecCD"/>
    <property type="match status" value="1"/>
</dbReference>
<organism evidence="9 10">
    <name type="scientific">Ktedonosporobacter rubrisoli</name>
    <dbReference type="NCBI Taxonomy" id="2509675"/>
    <lineage>
        <taxon>Bacteria</taxon>
        <taxon>Bacillati</taxon>
        <taxon>Chloroflexota</taxon>
        <taxon>Ktedonobacteria</taxon>
        <taxon>Ktedonobacterales</taxon>
        <taxon>Ktedonosporobacteraceae</taxon>
        <taxon>Ktedonosporobacter</taxon>
    </lineage>
</organism>
<dbReference type="Gene3D" id="1.10.3470.10">
    <property type="entry name" value="ABC transporter involved in vitamin B12 uptake, BtuC"/>
    <property type="match status" value="1"/>
</dbReference>
<dbReference type="InterPro" id="IPR037294">
    <property type="entry name" value="ABC_BtuC-like"/>
</dbReference>
<comment type="similarity">
    <text evidence="2">Belongs to the binding-protein-dependent transport system permease family. FecCD subfamily.</text>
</comment>
<dbReference type="CDD" id="cd06550">
    <property type="entry name" value="TM_ABC_iron-siderophores_like"/>
    <property type="match status" value="1"/>
</dbReference>
<feature type="transmembrane region" description="Helical" evidence="8">
    <location>
        <begin position="30"/>
        <end position="49"/>
    </location>
</feature>
<evidence type="ECO:0000256" key="4">
    <source>
        <dbReference type="ARBA" id="ARBA00022475"/>
    </source>
</evidence>
<keyword evidence="7 8" id="KW-0472">Membrane</keyword>
<keyword evidence="5 8" id="KW-0812">Transmembrane</keyword>
<evidence type="ECO:0000256" key="2">
    <source>
        <dbReference type="ARBA" id="ARBA00007935"/>
    </source>
</evidence>
<accession>A0A4P6JPS8</accession>
<evidence type="ECO:0000256" key="5">
    <source>
        <dbReference type="ARBA" id="ARBA00022692"/>
    </source>
</evidence>
<gene>
    <name evidence="9" type="ORF">EPA93_15920</name>
</gene>
<dbReference type="GO" id="GO:0033214">
    <property type="term" value="P:siderophore-iron import into cell"/>
    <property type="evidence" value="ECO:0007669"/>
    <property type="project" value="TreeGrafter"/>
</dbReference>
<evidence type="ECO:0000256" key="8">
    <source>
        <dbReference type="SAM" id="Phobius"/>
    </source>
</evidence>
<evidence type="ECO:0008006" key="11">
    <source>
        <dbReference type="Google" id="ProtNLM"/>
    </source>
</evidence>
<dbReference type="EMBL" id="CP035758">
    <property type="protein sequence ID" value="QBD77398.1"/>
    <property type="molecule type" value="Genomic_DNA"/>
</dbReference>
<dbReference type="AlphaFoldDB" id="A0A4P6JPS8"/>
<evidence type="ECO:0000256" key="1">
    <source>
        <dbReference type="ARBA" id="ARBA00004651"/>
    </source>
</evidence>
<dbReference type="Proteomes" id="UP000290365">
    <property type="component" value="Chromosome"/>
</dbReference>
<dbReference type="InterPro" id="IPR000522">
    <property type="entry name" value="ABC_transptr_permease_BtuC"/>
</dbReference>
<dbReference type="KEGG" id="kbs:EPA93_15920"/>
<keyword evidence="3" id="KW-0813">Transport</keyword>
<feature type="transmembrane region" description="Helical" evidence="8">
    <location>
        <begin position="76"/>
        <end position="98"/>
    </location>
</feature>
<dbReference type="PANTHER" id="PTHR30472:SF24">
    <property type="entry name" value="FERRIC ENTEROBACTIN TRANSPORT SYSTEM PERMEASE PROTEIN FEPG"/>
    <property type="match status" value="1"/>
</dbReference>
<dbReference type="OrthoDB" id="9811721at2"/>
<evidence type="ECO:0000313" key="9">
    <source>
        <dbReference type="EMBL" id="QBD77398.1"/>
    </source>
</evidence>
<evidence type="ECO:0000256" key="7">
    <source>
        <dbReference type="ARBA" id="ARBA00023136"/>
    </source>
</evidence>
<proteinExistence type="inferred from homology"/>
<keyword evidence="6 8" id="KW-1133">Transmembrane helix</keyword>
<evidence type="ECO:0000313" key="10">
    <source>
        <dbReference type="Proteomes" id="UP000290365"/>
    </source>
</evidence>
<sequence length="173" mass="18382">MPGRGTEAALPDQTNLIFVYLLGSLANRTWAAIWLVLPWLFVGEVLALLSARTLNVLQLGDEVAENLGLKVVRVRLLFLVLGIALVAAVVAVCGPIAYIALLAPHLARRMLNTDDARLVLPLAAFLGAGLLVAADLLAREVLAPVELPVGAWTTLGGPVLLALLRKCTHEVLC</sequence>
<dbReference type="GO" id="GO:0005886">
    <property type="term" value="C:plasma membrane"/>
    <property type="evidence" value="ECO:0007669"/>
    <property type="project" value="UniProtKB-SubCell"/>
</dbReference>
<reference evidence="9 10" key="1">
    <citation type="submission" date="2019-01" db="EMBL/GenBank/DDBJ databases">
        <title>Ktedonosporobacter rubrisoli SCAWS-G2.</title>
        <authorList>
            <person name="Huang Y."/>
            <person name="Yan B."/>
        </authorList>
    </citation>
    <scope>NUCLEOTIDE SEQUENCE [LARGE SCALE GENOMIC DNA]</scope>
    <source>
        <strain evidence="9 10">SCAWS-G2</strain>
    </source>
</reference>
<dbReference type="PANTHER" id="PTHR30472">
    <property type="entry name" value="FERRIC ENTEROBACTIN TRANSPORT SYSTEM PERMEASE PROTEIN"/>
    <property type="match status" value="1"/>
</dbReference>
<evidence type="ECO:0000256" key="6">
    <source>
        <dbReference type="ARBA" id="ARBA00022989"/>
    </source>
</evidence>
<keyword evidence="4" id="KW-1003">Cell membrane</keyword>